<dbReference type="AlphaFoldDB" id="A0A4Q1UDS7"/>
<dbReference type="EMBL" id="MZMU01000002">
    <property type="protein sequence ID" value="RXT29823.1"/>
    <property type="molecule type" value="Genomic_DNA"/>
</dbReference>
<protein>
    <submittedName>
        <fullName evidence="2">Uncharacterized protein</fullName>
    </submittedName>
</protein>
<gene>
    <name evidence="2" type="ORF">B5P46_01755</name>
</gene>
<accession>A0A4Q1UDS7</accession>
<comment type="caution">
    <text evidence="2">The sequence shown here is derived from an EMBL/GenBank/DDBJ whole genome shotgun (WGS) entry which is preliminary data.</text>
</comment>
<dbReference type="Proteomes" id="UP000290767">
    <property type="component" value="Unassembled WGS sequence"/>
</dbReference>
<feature type="region of interest" description="Disordered" evidence="1">
    <location>
        <begin position="26"/>
        <end position="46"/>
    </location>
</feature>
<reference evidence="2 3" key="1">
    <citation type="submission" date="2017-03" db="EMBL/GenBank/DDBJ databases">
        <authorList>
            <person name="Safronova V.I."/>
            <person name="Sazanova A.L."/>
            <person name="Chirak E.R."/>
        </authorList>
    </citation>
    <scope>NUCLEOTIDE SEQUENCE [LARGE SCALE GENOMIC DNA]</scope>
    <source>
        <strain evidence="2 3">Tri-43</strain>
    </source>
</reference>
<evidence type="ECO:0000313" key="2">
    <source>
        <dbReference type="EMBL" id="RXT29823.1"/>
    </source>
</evidence>
<organism evidence="2 3">
    <name type="scientific">Rhizobium leguminosarum</name>
    <dbReference type="NCBI Taxonomy" id="384"/>
    <lineage>
        <taxon>Bacteria</taxon>
        <taxon>Pseudomonadati</taxon>
        <taxon>Pseudomonadota</taxon>
        <taxon>Alphaproteobacteria</taxon>
        <taxon>Hyphomicrobiales</taxon>
        <taxon>Rhizobiaceae</taxon>
        <taxon>Rhizobium/Agrobacterium group</taxon>
        <taxon>Rhizobium</taxon>
    </lineage>
</organism>
<name>A0A4Q1UDS7_RHILE</name>
<sequence>MGIPRGREWELEDDDAEEIALRQVFDNLDTDGDRSDSEPPPVASPHRLFPLFPHHLRLRLRRHRSSFPTSMKSI</sequence>
<evidence type="ECO:0000313" key="3">
    <source>
        <dbReference type="Proteomes" id="UP000290767"/>
    </source>
</evidence>
<evidence type="ECO:0000256" key="1">
    <source>
        <dbReference type="SAM" id="MobiDB-lite"/>
    </source>
</evidence>
<proteinExistence type="predicted"/>